<dbReference type="InterPro" id="IPR008334">
    <property type="entry name" value="5'-Nucleotdase_C"/>
</dbReference>
<dbReference type="Gene3D" id="3.90.780.10">
    <property type="entry name" value="5'-Nucleotidase, C-terminal domain"/>
    <property type="match status" value="1"/>
</dbReference>
<keyword evidence="2" id="KW-0732">Signal</keyword>
<gene>
    <name evidence="5" type="ORF">EYB53_003095</name>
</gene>
<evidence type="ECO:0000256" key="2">
    <source>
        <dbReference type="SAM" id="SignalP"/>
    </source>
</evidence>
<dbReference type="InterPro" id="IPR055188">
    <property type="entry name" value="Choice_anch_I"/>
</dbReference>
<sequence>MKSFRALPMLVILALLAGIMAAAVPVTAALPPLTQPAATVAALLPDAPNPTISLNRIGRYDTELGSGAAEITAFDPATSRMFVTNAVQSSVDIVSLSDPTAPSFVSRIAIAPTYGAGANSVSVHNGLVAVAVEADPKTDAGSVVFFDTNGVFLNQVTAGALPDMVTFTPDGRYVLVANEGEPNSYGQPDSVDPEGSVSIIWLPPSPITTTTVLTPTNATFTSFNDQIDALRASGVRIFGPGATVAQDLEPEYIAVSPDSNTAYVSLQENNAVAVIDITTATVSAIVPLGFKDHSLAGNGFDASDRDVDGTSGGGGQINIQNWPVFGMYMPDAIAAYEVDGQLYLVTANEGDARDYTGFAEEVRVNDDDYTLDPTVFTDTATLKLNQNLGRLTVTNQTGDTDGDGEFEAIYVFGARSFTIWNATTGAVVFDSGDEMEQRTAQLTPGLFNANNGLPADFDTRSDNKGPEPESVELGQIAGRTYAFVALERAGGGVMVYDITNPAAPTFVQYALPPGDYLGDPTNAAPDDVSPEGLKFVSAADSPTGQPLLLVANEVSGTVAIYAISFEATPVADPDGAGSLTLLHNNDGESSLLPQNNTVTREGLPNVTLPVGGVAAFQSVLHREIADASMRGNALVNVYAGDAFLASATLACSLPTDATSPVYDAIAQRQMPYTVHIMGNHEFDYTPVFLKRFIDAFQGTQPFLSANLDFSAQTEFATLLDADGLIEQTPAGGRVLGRSMIYTDTLTNQRFGIVGATTPLLPTISSPDQVEVTPDIPATAAAVQAEIDRLQAAGLKKIILVSHMQSISQDRELIALLKGVDIAVAGGGDDLLTNPDIPNNIELLPGDRIPSENPPTYPLIQKDADDRDVYLVTTAGNYRYVGRLDVEFDAAGEVSQIISEQSYPRRVVPASAIATLLDVADVVTPNSVLGSTVIDPVNTCLADFATDNIARSEVALRLATSDVRSRESNAGNLIADSFLYAYEQYAATNSLPPRSEENPVIAIQNGGGIRQTAGNAIPVEVPGTITRKNTLDILPFANFVSVVSDVTPAELKLILERSAASLPANGGQFMQIAGLRVTYSPANQAHVVTSAGEITTPGTRVLRVALEDGRPLISNGQPVEGAPNVRIVTNSFTAGGGDNYPTLADKPNQVNLRSPAGAISYEQALLEYLRSFPVREGLPTIEASDARYAPEGEGRIVILGNRLLIPIAIR</sequence>
<feature type="domain" description="5'-Nucleotidase C-terminal" evidence="3">
    <location>
        <begin position="948"/>
        <end position="1143"/>
    </location>
</feature>
<dbReference type="InterPro" id="IPR011044">
    <property type="entry name" value="Quino_amine_DH_bsu"/>
</dbReference>
<reference evidence="5 6" key="1">
    <citation type="submission" date="2021-03" db="EMBL/GenBank/DDBJ databases">
        <authorList>
            <person name="Grouzdev D.S."/>
        </authorList>
    </citation>
    <scope>NUCLEOTIDE SEQUENCE [LARGE SCALE GENOMIC DNA]</scope>
    <source>
        <strain evidence="5 6">M50-1</strain>
    </source>
</reference>
<dbReference type="InterPro" id="IPR052956">
    <property type="entry name" value="Mesenchyme-surface_protein"/>
</dbReference>
<accession>A0ABS4D5I0</accession>
<dbReference type="RefSeq" id="WP_135476607.1">
    <property type="nucleotide sequence ID" value="NZ_SIJK02000003.1"/>
</dbReference>
<dbReference type="NCBIfam" id="NF038117">
    <property type="entry name" value="choice_anch_I"/>
    <property type="match status" value="1"/>
</dbReference>
<keyword evidence="6" id="KW-1185">Reference proteome</keyword>
<dbReference type="Pfam" id="PF02872">
    <property type="entry name" value="5_nucleotid_C"/>
    <property type="match status" value="1"/>
</dbReference>
<dbReference type="EMBL" id="SIJK02000003">
    <property type="protein sequence ID" value="MBP1464689.1"/>
    <property type="molecule type" value="Genomic_DNA"/>
</dbReference>
<protein>
    <submittedName>
        <fullName evidence="5">Choice-of-anchor I family protein</fullName>
    </submittedName>
</protein>
<evidence type="ECO:0000256" key="1">
    <source>
        <dbReference type="SAM" id="MobiDB-lite"/>
    </source>
</evidence>
<dbReference type="Gene3D" id="3.60.21.10">
    <property type="match status" value="1"/>
</dbReference>
<dbReference type="InterPro" id="IPR015943">
    <property type="entry name" value="WD40/YVTN_repeat-like_dom_sf"/>
</dbReference>
<dbReference type="PRINTS" id="PR01607">
    <property type="entry name" value="APYRASEFAMLY"/>
</dbReference>
<organism evidence="5 6">
    <name type="scientific">Candidatus Chloroploca mongolica</name>
    <dbReference type="NCBI Taxonomy" id="2528176"/>
    <lineage>
        <taxon>Bacteria</taxon>
        <taxon>Bacillati</taxon>
        <taxon>Chloroflexota</taxon>
        <taxon>Chloroflexia</taxon>
        <taxon>Chloroflexales</taxon>
        <taxon>Chloroflexineae</taxon>
        <taxon>Oscillochloridaceae</taxon>
        <taxon>Candidatus Chloroploca</taxon>
    </lineage>
</organism>
<evidence type="ECO:0000259" key="3">
    <source>
        <dbReference type="Pfam" id="PF02872"/>
    </source>
</evidence>
<dbReference type="Gene3D" id="2.130.10.10">
    <property type="entry name" value="YVTN repeat-like/Quinoprotein amine dehydrogenase"/>
    <property type="match status" value="2"/>
</dbReference>
<dbReference type="SUPFAM" id="SSF55816">
    <property type="entry name" value="5'-nucleotidase (syn. UDP-sugar hydrolase), C-terminal domain"/>
    <property type="match status" value="1"/>
</dbReference>
<dbReference type="PANTHER" id="PTHR46928:SF1">
    <property type="entry name" value="MESENCHYME-SPECIFIC CELL SURFACE GLYCOPROTEIN"/>
    <property type="match status" value="1"/>
</dbReference>
<dbReference type="InterPro" id="IPR029052">
    <property type="entry name" value="Metallo-depent_PP-like"/>
</dbReference>
<feature type="domain" description="Choice-of-anchor I" evidence="4">
    <location>
        <begin position="66"/>
        <end position="563"/>
    </location>
</feature>
<dbReference type="SUPFAM" id="SSF50969">
    <property type="entry name" value="YVTN repeat-like/Quinoprotein amine dehydrogenase"/>
    <property type="match status" value="1"/>
</dbReference>
<proteinExistence type="predicted"/>
<evidence type="ECO:0000313" key="6">
    <source>
        <dbReference type="Proteomes" id="UP001193081"/>
    </source>
</evidence>
<dbReference type="Pfam" id="PF22494">
    <property type="entry name" value="choice_anch_I"/>
    <property type="match status" value="1"/>
</dbReference>
<dbReference type="InterPro" id="IPR006146">
    <property type="entry name" value="5'-Nucleotdase_CS"/>
</dbReference>
<evidence type="ECO:0000313" key="5">
    <source>
        <dbReference type="EMBL" id="MBP1464689.1"/>
    </source>
</evidence>
<dbReference type="InterPro" id="IPR006179">
    <property type="entry name" value="5_nucleotidase/apyrase"/>
</dbReference>
<evidence type="ECO:0000259" key="4">
    <source>
        <dbReference type="Pfam" id="PF22494"/>
    </source>
</evidence>
<feature type="signal peptide" evidence="2">
    <location>
        <begin position="1"/>
        <end position="28"/>
    </location>
</feature>
<dbReference type="Proteomes" id="UP001193081">
    <property type="component" value="Unassembled WGS sequence"/>
</dbReference>
<dbReference type="InterPro" id="IPR036907">
    <property type="entry name" value="5'-Nucleotdase_C_sf"/>
</dbReference>
<name>A0ABS4D5I0_9CHLR</name>
<feature type="chain" id="PRO_5047487231" evidence="2">
    <location>
        <begin position="29"/>
        <end position="1209"/>
    </location>
</feature>
<feature type="compositionally biased region" description="Basic and acidic residues" evidence="1">
    <location>
        <begin position="457"/>
        <end position="467"/>
    </location>
</feature>
<feature type="region of interest" description="Disordered" evidence="1">
    <location>
        <begin position="445"/>
        <end position="470"/>
    </location>
</feature>
<dbReference type="PANTHER" id="PTHR46928">
    <property type="entry name" value="MESENCHYME-SPECIFIC CELL SURFACE GLYCOPROTEIN"/>
    <property type="match status" value="1"/>
</dbReference>
<dbReference type="PROSITE" id="PS00786">
    <property type="entry name" value="5_NUCLEOTIDASE_2"/>
    <property type="match status" value="1"/>
</dbReference>
<dbReference type="SUPFAM" id="SSF50974">
    <property type="entry name" value="Nitrous oxide reductase, N-terminal domain"/>
    <property type="match status" value="1"/>
</dbReference>
<dbReference type="SUPFAM" id="SSF56300">
    <property type="entry name" value="Metallo-dependent phosphatases"/>
    <property type="match status" value="1"/>
</dbReference>
<dbReference type="InterPro" id="IPR011045">
    <property type="entry name" value="N2O_reductase_N"/>
</dbReference>
<comment type="caution">
    <text evidence="5">The sequence shown here is derived from an EMBL/GenBank/DDBJ whole genome shotgun (WGS) entry which is preliminary data.</text>
</comment>